<evidence type="ECO:0000256" key="6">
    <source>
        <dbReference type="SAM" id="Phobius"/>
    </source>
</evidence>
<dbReference type="RefSeq" id="WP_235067847.1">
    <property type="nucleotide sequence ID" value="NZ_JAKFGM010000002.1"/>
</dbReference>
<dbReference type="AlphaFoldDB" id="A0A9X1QLJ2"/>
<name>A0A9X1QLJ2_9SPHN</name>
<comment type="caution">
    <text evidence="7">The sequence shown here is derived from an EMBL/GenBank/DDBJ whole genome shotgun (WGS) entry which is preliminary data.</text>
</comment>
<keyword evidence="4 6" id="KW-1133">Transmembrane helix</keyword>
<feature type="transmembrane region" description="Helical" evidence="6">
    <location>
        <begin position="148"/>
        <end position="174"/>
    </location>
</feature>
<keyword evidence="8" id="KW-1185">Reference proteome</keyword>
<evidence type="ECO:0000256" key="1">
    <source>
        <dbReference type="ARBA" id="ARBA00004651"/>
    </source>
</evidence>
<dbReference type="PANTHER" id="PTHR30086">
    <property type="entry name" value="ARGININE EXPORTER PROTEIN ARGO"/>
    <property type="match status" value="1"/>
</dbReference>
<organism evidence="7 8">
    <name type="scientific">Sphingomonas cremea</name>
    <dbReference type="NCBI Taxonomy" id="2904799"/>
    <lineage>
        <taxon>Bacteria</taxon>
        <taxon>Pseudomonadati</taxon>
        <taxon>Pseudomonadota</taxon>
        <taxon>Alphaproteobacteria</taxon>
        <taxon>Sphingomonadales</taxon>
        <taxon>Sphingomonadaceae</taxon>
        <taxon>Sphingomonas</taxon>
    </lineage>
</organism>
<evidence type="ECO:0000256" key="3">
    <source>
        <dbReference type="ARBA" id="ARBA00022692"/>
    </source>
</evidence>
<keyword evidence="5 6" id="KW-0472">Membrane</keyword>
<keyword evidence="3 6" id="KW-0812">Transmembrane</keyword>
<keyword evidence="2" id="KW-1003">Cell membrane</keyword>
<reference evidence="7" key="1">
    <citation type="submission" date="2022-01" db="EMBL/GenBank/DDBJ databases">
        <authorList>
            <person name="Jo J.-H."/>
            <person name="Im W.-T."/>
        </authorList>
    </citation>
    <scope>NUCLEOTIDE SEQUENCE</scope>
    <source>
        <strain evidence="7">G124</strain>
    </source>
</reference>
<dbReference type="GO" id="GO:0015171">
    <property type="term" value="F:amino acid transmembrane transporter activity"/>
    <property type="evidence" value="ECO:0007669"/>
    <property type="project" value="TreeGrafter"/>
</dbReference>
<dbReference type="PANTHER" id="PTHR30086:SF20">
    <property type="entry name" value="ARGININE EXPORTER PROTEIN ARGO-RELATED"/>
    <property type="match status" value="1"/>
</dbReference>
<accession>A0A9X1QLJ2</accession>
<feature type="transmembrane region" description="Helical" evidence="6">
    <location>
        <begin position="12"/>
        <end position="34"/>
    </location>
</feature>
<dbReference type="InterPro" id="IPR001123">
    <property type="entry name" value="LeuE-type"/>
</dbReference>
<evidence type="ECO:0000256" key="2">
    <source>
        <dbReference type="ARBA" id="ARBA00022475"/>
    </source>
</evidence>
<evidence type="ECO:0000256" key="4">
    <source>
        <dbReference type="ARBA" id="ARBA00022989"/>
    </source>
</evidence>
<sequence>MQLDATIGWGSAAAYAGALLLAVATPGPAMFTVIGTGLSRGPRPAAAIGVGIAVGDVLLVAAALLGLAALIDSAEWMLSVIQYGGALYLLYTGIRLWRSIPVTASIEAMAGQGLFGSSAPGLAVALSNPKAMLFHASLMPLLLNVRRVSWADVGIIFIIVAAVNLLAMCGYALLAGRASHWFRSPDRVRRLNRICGGAIAATAILIACR</sequence>
<evidence type="ECO:0000313" key="8">
    <source>
        <dbReference type="Proteomes" id="UP001139410"/>
    </source>
</evidence>
<evidence type="ECO:0000256" key="5">
    <source>
        <dbReference type="ARBA" id="ARBA00023136"/>
    </source>
</evidence>
<protein>
    <submittedName>
        <fullName evidence="7">LysE family translocator</fullName>
    </submittedName>
</protein>
<gene>
    <name evidence="7" type="ORF">LVY65_09600</name>
</gene>
<dbReference type="GO" id="GO:0005886">
    <property type="term" value="C:plasma membrane"/>
    <property type="evidence" value="ECO:0007669"/>
    <property type="project" value="UniProtKB-SubCell"/>
</dbReference>
<dbReference type="Pfam" id="PF01810">
    <property type="entry name" value="LysE"/>
    <property type="match status" value="1"/>
</dbReference>
<dbReference type="Proteomes" id="UP001139410">
    <property type="component" value="Unassembled WGS sequence"/>
</dbReference>
<feature type="transmembrane region" description="Helical" evidence="6">
    <location>
        <begin position="46"/>
        <end position="70"/>
    </location>
</feature>
<proteinExistence type="predicted"/>
<dbReference type="EMBL" id="JAKFGM010000002">
    <property type="protein sequence ID" value="MCF2515315.1"/>
    <property type="molecule type" value="Genomic_DNA"/>
</dbReference>
<evidence type="ECO:0000313" key="7">
    <source>
        <dbReference type="EMBL" id="MCF2515315.1"/>
    </source>
</evidence>
<comment type="subcellular location">
    <subcellularLocation>
        <location evidence="1">Cell membrane</location>
        <topology evidence="1">Multi-pass membrane protein</topology>
    </subcellularLocation>
</comment>